<dbReference type="STRING" id="69.GLE_3709"/>
<evidence type="ECO:0000256" key="4">
    <source>
        <dbReference type="ARBA" id="ARBA00012538"/>
    </source>
</evidence>
<evidence type="ECO:0000313" key="13">
    <source>
        <dbReference type="EMBL" id="ALN59053.1"/>
    </source>
</evidence>
<evidence type="ECO:0000256" key="6">
    <source>
        <dbReference type="ARBA" id="ARBA00022676"/>
    </source>
</evidence>
<dbReference type="KEGG" id="lez:GLE_3709"/>
<dbReference type="OrthoDB" id="9815690at2"/>
<evidence type="ECO:0000256" key="2">
    <source>
        <dbReference type="ARBA" id="ARBA00008799"/>
    </source>
</evidence>
<evidence type="ECO:0000256" key="5">
    <source>
        <dbReference type="ARBA" id="ARBA00018539"/>
    </source>
</evidence>
<evidence type="ECO:0000256" key="9">
    <source>
        <dbReference type="ARBA" id="ARBA00030365"/>
    </source>
</evidence>
<evidence type="ECO:0000256" key="8">
    <source>
        <dbReference type="ARBA" id="ARBA00029654"/>
    </source>
</evidence>
<feature type="region of interest" description="Disordered" evidence="12">
    <location>
        <begin position="456"/>
        <end position="486"/>
    </location>
</feature>
<evidence type="ECO:0000256" key="10">
    <source>
        <dbReference type="ARBA" id="ARBA00030943"/>
    </source>
</evidence>
<protein>
    <recommendedName>
        <fullName evidence="5">Trehalose-6-phosphate synthase</fullName>
        <ecNumber evidence="4">2.4.1.15</ecNumber>
    </recommendedName>
    <alternativeName>
        <fullName evidence="9">Alpha,alpha-trehalose-phosphate synthase [UDP-forming]</fullName>
    </alternativeName>
    <alternativeName>
        <fullName evidence="10">Osmoregulatory trehalose synthesis protein A</fullName>
    </alternativeName>
    <alternativeName>
        <fullName evidence="8">UDP-glucose-glucosephosphate glucosyltransferase</fullName>
    </alternativeName>
</protein>
<dbReference type="FunFam" id="3.40.50.2000:FF:000024">
    <property type="entry name" value="Trehalose-6-phosphate synthase"/>
    <property type="match status" value="1"/>
</dbReference>
<dbReference type="PATRIC" id="fig|69.6.peg.3654"/>
<evidence type="ECO:0000256" key="7">
    <source>
        <dbReference type="ARBA" id="ARBA00022679"/>
    </source>
</evidence>
<evidence type="ECO:0000256" key="11">
    <source>
        <dbReference type="ARBA" id="ARBA00048039"/>
    </source>
</evidence>
<dbReference type="SUPFAM" id="SSF53756">
    <property type="entry name" value="UDP-Glycosyltransferase/glycogen phosphorylase"/>
    <property type="match status" value="1"/>
</dbReference>
<comment type="catalytic activity">
    <reaction evidence="11">
        <text>D-glucose 6-phosphate + UDP-alpha-D-glucose = alpha,alpha-trehalose 6-phosphate + UDP + H(+)</text>
        <dbReference type="Rhea" id="RHEA:18889"/>
        <dbReference type="ChEBI" id="CHEBI:15378"/>
        <dbReference type="ChEBI" id="CHEBI:58223"/>
        <dbReference type="ChEBI" id="CHEBI:58429"/>
        <dbReference type="ChEBI" id="CHEBI:58885"/>
        <dbReference type="ChEBI" id="CHEBI:61548"/>
        <dbReference type="EC" id="2.4.1.15"/>
    </reaction>
</comment>
<keyword evidence="7 13" id="KW-0808">Transferase</keyword>
<dbReference type="GO" id="GO:0005992">
    <property type="term" value="P:trehalose biosynthetic process"/>
    <property type="evidence" value="ECO:0007669"/>
    <property type="project" value="InterPro"/>
</dbReference>
<evidence type="ECO:0000256" key="3">
    <source>
        <dbReference type="ARBA" id="ARBA00011881"/>
    </source>
</evidence>
<dbReference type="CDD" id="cd03788">
    <property type="entry name" value="GT20_TPS"/>
    <property type="match status" value="1"/>
</dbReference>
<comment type="pathway">
    <text evidence="1">Glycan biosynthesis; trehalose biosynthesis.</text>
</comment>
<dbReference type="PANTHER" id="PTHR10788:SF106">
    <property type="entry name" value="BCDNA.GH08860"/>
    <property type="match status" value="1"/>
</dbReference>
<evidence type="ECO:0000256" key="12">
    <source>
        <dbReference type="SAM" id="MobiDB-lite"/>
    </source>
</evidence>
<dbReference type="Gene3D" id="3.40.50.2000">
    <property type="entry name" value="Glycogen Phosphorylase B"/>
    <property type="match status" value="2"/>
</dbReference>
<sequence>MSRTVIVSNRVALPGAQRPGGLAIALQAALRESEGLWFGWSGRSGAATEIPQRCRERGIDYATLDLSQDDVDAYYRGFANRVLWPLLHSRVDLVDYRRECSDGYQRVNAGFARALARELRGDDAIWVHDYHLIPLAAQLRRLGVDNRIGFFLHVPFPPADLAATLPHHRELFDPLRAYDLIGLQTRTDAAHLAEYLQTHAGLRALGGGRWRGDEGRTTRIGAFPIGIDTDAIAAQAADAAALAEVRRLRDSLGGRRLVIGVDRLDYSKGLPERMRAFERHLQRHPDLCGQLTYLQIAPLSRSDVPEYRSLRAELEALAGHVNGAHARPDWTPIRYVNHDYPHSALTGFYRSAAVGLVTPLRDGMNLVAKEYVASQAAADPGALVLSRFAGAADQLGEALLVNPHDADEVADAVAAAARMPLAQRRERWAAMMASLRASDIGAWRRGFLQALAETAPAPAQDGVRGEARAASSPSPSPSPSPSMAARGLAALAPAPLLAPGSLLSKGTL</sequence>
<dbReference type="Proteomes" id="UP000061569">
    <property type="component" value="Chromosome"/>
</dbReference>
<evidence type="ECO:0000256" key="1">
    <source>
        <dbReference type="ARBA" id="ARBA00005199"/>
    </source>
</evidence>
<dbReference type="PANTHER" id="PTHR10788">
    <property type="entry name" value="TREHALOSE-6-PHOSPHATE SYNTHASE"/>
    <property type="match status" value="1"/>
</dbReference>
<dbReference type="EMBL" id="CP013140">
    <property type="protein sequence ID" value="ALN59053.1"/>
    <property type="molecule type" value="Genomic_DNA"/>
</dbReference>
<dbReference type="Pfam" id="PF00982">
    <property type="entry name" value="Glyco_transf_20"/>
    <property type="match status" value="1"/>
</dbReference>
<comment type="similarity">
    <text evidence="2">Belongs to the glycosyltransferase 20 family.</text>
</comment>
<gene>
    <name evidence="13" type="primary">otsA</name>
    <name evidence="13" type="ORF">GLE_3709</name>
</gene>
<comment type="subunit">
    <text evidence="3">Homotetramer.</text>
</comment>
<dbReference type="InterPro" id="IPR001830">
    <property type="entry name" value="Glyco_trans_20"/>
</dbReference>
<evidence type="ECO:0000313" key="14">
    <source>
        <dbReference type="Proteomes" id="UP000061569"/>
    </source>
</evidence>
<dbReference type="AlphaFoldDB" id="A0A0S2DL49"/>
<accession>A0A0S2DL49</accession>
<keyword evidence="6 13" id="KW-0328">Glycosyltransferase</keyword>
<organism evidence="13 14">
    <name type="scientific">Lysobacter enzymogenes</name>
    <dbReference type="NCBI Taxonomy" id="69"/>
    <lineage>
        <taxon>Bacteria</taxon>
        <taxon>Pseudomonadati</taxon>
        <taxon>Pseudomonadota</taxon>
        <taxon>Gammaproteobacteria</taxon>
        <taxon>Lysobacterales</taxon>
        <taxon>Lysobacteraceae</taxon>
        <taxon>Lysobacter</taxon>
    </lineage>
</organism>
<name>A0A0S2DL49_LYSEN</name>
<dbReference type="EC" id="2.4.1.15" evidence="4"/>
<reference evidence="13 14" key="1">
    <citation type="submission" date="2015-11" db="EMBL/GenBank/DDBJ databases">
        <title>Genome sequences of Lysobacter enzymogenes strain C3 and Lysobacter antibioticus ATCC 29479.</title>
        <authorList>
            <person name="Kobayashi D.Y."/>
        </authorList>
    </citation>
    <scope>NUCLEOTIDE SEQUENCE [LARGE SCALE GENOMIC DNA]</scope>
    <source>
        <strain evidence="13 14">C3</strain>
    </source>
</reference>
<dbReference type="GO" id="GO:0003825">
    <property type="term" value="F:alpha,alpha-trehalose-phosphate synthase (UDP-forming) activity"/>
    <property type="evidence" value="ECO:0007669"/>
    <property type="project" value="UniProtKB-EC"/>
</dbReference>
<proteinExistence type="inferred from homology"/>